<dbReference type="RefSeq" id="WP_233733337.1">
    <property type="nucleotide sequence ID" value="NZ_JAJVCN010000004.1"/>
</dbReference>
<dbReference type="EMBL" id="JAJVCN010000004">
    <property type="protein sequence ID" value="MCE7011027.1"/>
    <property type="molecule type" value="Genomic_DNA"/>
</dbReference>
<keyword evidence="3" id="KW-1185">Reference proteome</keyword>
<evidence type="ECO:0000259" key="1">
    <source>
        <dbReference type="Pfam" id="PF01266"/>
    </source>
</evidence>
<dbReference type="InterPro" id="IPR036188">
    <property type="entry name" value="FAD/NAD-bd_sf"/>
</dbReference>
<dbReference type="InterPro" id="IPR006076">
    <property type="entry name" value="FAD-dep_OxRdtase"/>
</dbReference>
<proteinExistence type="predicted"/>
<dbReference type="Pfam" id="PF01266">
    <property type="entry name" value="DAO"/>
    <property type="match status" value="1"/>
</dbReference>
<dbReference type="Gene3D" id="3.50.50.60">
    <property type="entry name" value="FAD/NAD(P)-binding domain"/>
    <property type="match status" value="2"/>
</dbReference>
<gene>
    <name evidence="2" type="ORF">LWC34_50725</name>
</gene>
<evidence type="ECO:0000313" key="2">
    <source>
        <dbReference type="EMBL" id="MCE7011027.1"/>
    </source>
</evidence>
<comment type="caution">
    <text evidence="2">The sequence shown here is derived from an EMBL/GenBank/DDBJ whole genome shotgun (WGS) entry which is preliminary data.</text>
</comment>
<dbReference type="Gene3D" id="3.30.9.10">
    <property type="entry name" value="D-Amino Acid Oxidase, subunit A, domain 2"/>
    <property type="match status" value="1"/>
</dbReference>
<sequence>MTASDEGIAEAIEDLRQDHALAKAEQDLADSVHIPVGTNGNSVVLVGAGIVNLMTALTLIRAGYRVEVHDKAPDPRGDADWTAYGCTRGGGDGRMFTLTEADSYNSRSWPTHDLLTRSITEHGWLVAKPEGLSTSELAWAGDFHRMPGWLAASYTRDIFDTNRAAGVGWERLMASDPGLFEGYRDGILRLYTDDDYYRWHVERNERLGATRNVLTPDQVRAGYPALADAPVAGGIEVVGFTVNIHQFLGRLVDLLESEGVTFHWDTSITGINWAEPGVPDGVVRQDEVIRADHYVLSPGAYGEELLRGTASHGQIQGMLGVWLTVPNVEPRLDHSVKIARKGHRAEETNVTLASGPDGEPILICGAGYGWTGTDPANIDSAELEMLFEALADTIRRFFPKAYAAALDTGMLAASRRICVRPWTASCLGVFETMVTAGDGTLVVTGGHNTGGFTQSPDVADAVLAAFTGRRHSMHTRFHPRRLARAYSLDGNSFKITS</sequence>
<reference evidence="2 3" key="1">
    <citation type="submission" date="2021-12" db="EMBL/GenBank/DDBJ databases">
        <title>Genome sequence of Kibdelosporangium philippinense ATCC 49844.</title>
        <authorList>
            <person name="Fedorov E.A."/>
            <person name="Omeragic M."/>
            <person name="Shalygina K.F."/>
            <person name="Maclea K.S."/>
        </authorList>
    </citation>
    <scope>NUCLEOTIDE SEQUENCE [LARGE SCALE GENOMIC DNA]</scope>
    <source>
        <strain evidence="2 3">ATCC 49844</strain>
    </source>
</reference>
<protein>
    <submittedName>
        <fullName evidence="2">FAD-binding oxidoreductase</fullName>
    </submittedName>
</protein>
<dbReference type="Proteomes" id="UP001521150">
    <property type="component" value="Unassembled WGS sequence"/>
</dbReference>
<accession>A0ABS8ZTL4</accession>
<evidence type="ECO:0000313" key="3">
    <source>
        <dbReference type="Proteomes" id="UP001521150"/>
    </source>
</evidence>
<dbReference type="SUPFAM" id="SSF51905">
    <property type="entry name" value="FAD/NAD(P)-binding domain"/>
    <property type="match status" value="1"/>
</dbReference>
<dbReference type="PANTHER" id="PTHR13847">
    <property type="entry name" value="SARCOSINE DEHYDROGENASE-RELATED"/>
    <property type="match status" value="1"/>
</dbReference>
<name>A0ABS8ZTL4_9PSEU</name>
<organism evidence="2 3">
    <name type="scientific">Kibdelosporangium philippinense</name>
    <dbReference type="NCBI Taxonomy" id="211113"/>
    <lineage>
        <taxon>Bacteria</taxon>
        <taxon>Bacillati</taxon>
        <taxon>Actinomycetota</taxon>
        <taxon>Actinomycetes</taxon>
        <taxon>Pseudonocardiales</taxon>
        <taxon>Pseudonocardiaceae</taxon>
        <taxon>Kibdelosporangium</taxon>
    </lineage>
</organism>
<feature type="domain" description="FAD dependent oxidoreductase" evidence="1">
    <location>
        <begin position="43"/>
        <end position="461"/>
    </location>
</feature>